<proteinExistence type="predicted"/>
<evidence type="ECO:0000256" key="8">
    <source>
        <dbReference type="SAM" id="Phobius"/>
    </source>
</evidence>
<keyword evidence="4" id="KW-0297">G-protein coupled receptor</keyword>
<dbReference type="PROSITE" id="PS50262">
    <property type="entry name" value="G_PROTEIN_RECEP_F1_2"/>
    <property type="match status" value="1"/>
</dbReference>
<dbReference type="WBParaSite" id="BTMF_0001728801-mRNA-1">
    <property type="protein sequence ID" value="BTMF_0001728801-mRNA-1"/>
    <property type="gene ID" value="BTMF_0001728801"/>
</dbReference>
<evidence type="ECO:0000256" key="5">
    <source>
        <dbReference type="ARBA" id="ARBA00023136"/>
    </source>
</evidence>
<evidence type="ECO:0000313" key="12">
    <source>
        <dbReference type="WBParaSite" id="BTMF_0001728801-mRNA-1"/>
    </source>
</evidence>
<dbReference type="GO" id="GO:0043005">
    <property type="term" value="C:neuron projection"/>
    <property type="evidence" value="ECO:0007669"/>
    <property type="project" value="TreeGrafter"/>
</dbReference>
<dbReference type="Proteomes" id="UP000280834">
    <property type="component" value="Unassembled WGS sequence"/>
</dbReference>
<organism evidence="12">
    <name type="scientific">Brugia timori</name>
    <dbReference type="NCBI Taxonomy" id="42155"/>
    <lineage>
        <taxon>Eukaryota</taxon>
        <taxon>Metazoa</taxon>
        <taxon>Ecdysozoa</taxon>
        <taxon>Nematoda</taxon>
        <taxon>Chromadorea</taxon>
        <taxon>Rhabditida</taxon>
        <taxon>Spirurina</taxon>
        <taxon>Spiruromorpha</taxon>
        <taxon>Filarioidea</taxon>
        <taxon>Onchocercidae</taxon>
        <taxon>Brugia</taxon>
    </lineage>
</organism>
<dbReference type="AlphaFoldDB" id="A0A0R3RB69"/>
<dbReference type="PANTHER" id="PTHR24235">
    <property type="entry name" value="NEUROPEPTIDE Y RECEPTOR"/>
    <property type="match status" value="1"/>
</dbReference>
<evidence type="ECO:0000256" key="2">
    <source>
        <dbReference type="ARBA" id="ARBA00022692"/>
    </source>
</evidence>
<reference evidence="12" key="1">
    <citation type="submission" date="2017-02" db="UniProtKB">
        <authorList>
            <consortium name="WormBaseParasite"/>
        </authorList>
    </citation>
    <scope>IDENTIFICATION</scope>
</reference>
<keyword evidence="5 8" id="KW-0472">Membrane</keyword>
<reference evidence="10 11" key="2">
    <citation type="submission" date="2018-11" db="EMBL/GenBank/DDBJ databases">
        <authorList>
            <consortium name="Pathogen Informatics"/>
        </authorList>
    </citation>
    <scope>NUCLEOTIDE SEQUENCE [LARGE SCALE GENOMIC DNA]</scope>
</reference>
<dbReference type="GO" id="GO:0008188">
    <property type="term" value="F:neuropeptide receptor activity"/>
    <property type="evidence" value="ECO:0007669"/>
    <property type="project" value="TreeGrafter"/>
</dbReference>
<evidence type="ECO:0000259" key="9">
    <source>
        <dbReference type="PROSITE" id="PS50262"/>
    </source>
</evidence>
<evidence type="ECO:0000256" key="3">
    <source>
        <dbReference type="ARBA" id="ARBA00022989"/>
    </source>
</evidence>
<keyword evidence="6" id="KW-0675">Receptor</keyword>
<dbReference type="GO" id="GO:0042923">
    <property type="term" value="F:neuropeptide binding"/>
    <property type="evidence" value="ECO:0007669"/>
    <property type="project" value="TreeGrafter"/>
</dbReference>
<comment type="subcellular location">
    <subcellularLocation>
        <location evidence="1">Membrane</location>
        <topology evidence="1">Multi-pass membrane protein</topology>
    </subcellularLocation>
</comment>
<keyword evidence="11" id="KW-1185">Reference proteome</keyword>
<keyword evidence="2 8" id="KW-0812">Transmembrane</keyword>
<name>A0A0R3RB69_9BILA</name>
<feature type="domain" description="G-protein coupled receptors family 1 profile" evidence="9">
    <location>
        <begin position="1"/>
        <end position="54"/>
    </location>
</feature>
<protein>
    <submittedName>
        <fullName evidence="12">G_PROTEIN_RECEP_F1_2 domain-containing protein</fullName>
    </submittedName>
</protein>
<sequence length="145" mass="16970">MVIAFIGCWLPLTVVNMLKDFKLEPLFLLEQPFFWPLLAHVIAMSTVIWNPLLFFWLTKRKKAHTQMPRFSVSFNAFGTTISRISSMHRKSNAFRSTACIIWHRCIPESMLNREPSSRNDMQKSHLRNGLTNSKNYLTIEAERLI</sequence>
<keyword evidence="3 8" id="KW-1133">Transmembrane helix</keyword>
<evidence type="ECO:0000313" key="10">
    <source>
        <dbReference type="EMBL" id="VDO53211.1"/>
    </source>
</evidence>
<evidence type="ECO:0000256" key="6">
    <source>
        <dbReference type="ARBA" id="ARBA00023170"/>
    </source>
</evidence>
<dbReference type="GO" id="GO:0005886">
    <property type="term" value="C:plasma membrane"/>
    <property type="evidence" value="ECO:0007669"/>
    <property type="project" value="TreeGrafter"/>
</dbReference>
<accession>A0A0R3RB69</accession>
<dbReference type="PANTHER" id="PTHR24235:SF2">
    <property type="entry name" value="G-PROTEIN COUPLED RECEPTORS FAMILY 1 PROFILE DOMAIN-CONTAINING PROTEIN"/>
    <property type="match status" value="1"/>
</dbReference>
<dbReference type="EMBL" id="UZAG01022305">
    <property type="protein sequence ID" value="VDO53211.1"/>
    <property type="molecule type" value="Genomic_DNA"/>
</dbReference>
<evidence type="ECO:0000313" key="11">
    <source>
        <dbReference type="Proteomes" id="UP000280834"/>
    </source>
</evidence>
<gene>
    <name evidence="10" type="ORF">BTMF_LOCUS15254</name>
</gene>
<evidence type="ECO:0000256" key="4">
    <source>
        <dbReference type="ARBA" id="ARBA00023040"/>
    </source>
</evidence>
<dbReference type="STRING" id="42155.A0A0R3RB69"/>
<evidence type="ECO:0000256" key="7">
    <source>
        <dbReference type="ARBA" id="ARBA00023224"/>
    </source>
</evidence>
<dbReference type="InterPro" id="IPR017452">
    <property type="entry name" value="GPCR_Rhodpsn_7TM"/>
</dbReference>
<keyword evidence="7" id="KW-0807">Transducer</keyword>
<dbReference type="Gene3D" id="1.20.1070.10">
    <property type="entry name" value="Rhodopsin 7-helix transmembrane proteins"/>
    <property type="match status" value="1"/>
</dbReference>
<evidence type="ECO:0000256" key="1">
    <source>
        <dbReference type="ARBA" id="ARBA00004141"/>
    </source>
</evidence>
<feature type="transmembrane region" description="Helical" evidence="8">
    <location>
        <begin position="33"/>
        <end position="57"/>
    </location>
</feature>